<organism evidence="1">
    <name type="scientific">marine sediment metagenome</name>
    <dbReference type="NCBI Taxonomy" id="412755"/>
    <lineage>
        <taxon>unclassified sequences</taxon>
        <taxon>metagenomes</taxon>
        <taxon>ecological metagenomes</taxon>
    </lineage>
</organism>
<protein>
    <recommendedName>
        <fullName evidence="2">Terminase large subunit gp17-like C-terminal domain-containing protein</fullName>
    </recommendedName>
</protein>
<sequence>TGDGEDDSAFVIAAVTPSIIEIICNGRRKLPEPEYGEILNTKGRDYGEALAIVEAAPVGKVTIGTLEKLKYPKLYKTKRKSGDDVTGWTVRPGMKAMLVSELSEAIRNRSLIIHDVDIIEQLMSYIQDEKGNYGAAGRARDDYVSALMLLIQGIKEMPFIMSLPTIKLKGTPVKETYVRT</sequence>
<dbReference type="Gene3D" id="3.30.420.240">
    <property type="match status" value="1"/>
</dbReference>
<dbReference type="EMBL" id="BARS01028166">
    <property type="protein sequence ID" value="GAG05282.1"/>
    <property type="molecule type" value="Genomic_DNA"/>
</dbReference>
<gene>
    <name evidence="1" type="ORF">S01H1_44169</name>
</gene>
<dbReference type="AlphaFoldDB" id="X0V1G1"/>
<comment type="caution">
    <text evidence="1">The sequence shown here is derived from an EMBL/GenBank/DDBJ whole genome shotgun (WGS) entry which is preliminary data.</text>
</comment>
<evidence type="ECO:0000313" key="1">
    <source>
        <dbReference type="EMBL" id="GAG05282.1"/>
    </source>
</evidence>
<feature type="non-terminal residue" evidence="1">
    <location>
        <position position="1"/>
    </location>
</feature>
<name>X0V1G1_9ZZZZ</name>
<reference evidence="1" key="1">
    <citation type="journal article" date="2014" name="Front. Microbiol.">
        <title>High frequency of phylogenetically diverse reductive dehalogenase-homologous genes in deep subseafloor sedimentary metagenomes.</title>
        <authorList>
            <person name="Kawai M."/>
            <person name="Futagami T."/>
            <person name="Toyoda A."/>
            <person name="Takaki Y."/>
            <person name="Nishi S."/>
            <person name="Hori S."/>
            <person name="Arai W."/>
            <person name="Tsubouchi T."/>
            <person name="Morono Y."/>
            <person name="Uchiyama I."/>
            <person name="Ito T."/>
            <person name="Fujiyama A."/>
            <person name="Inagaki F."/>
            <person name="Takami H."/>
        </authorList>
    </citation>
    <scope>NUCLEOTIDE SEQUENCE</scope>
    <source>
        <strain evidence="1">Expedition CK06-06</strain>
    </source>
</reference>
<proteinExistence type="predicted"/>
<accession>X0V1G1</accession>
<evidence type="ECO:0008006" key="2">
    <source>
        <dbReference type="Google" id="ProtNLM"/>
    </source>
</evidence>